<feature type="compositionally biased region" description="Low complexity" evidence="1">
    <location>
        <begin position="222"/>
        <end position="243"/>
    </location>
</feature>
<dbReference type="EMBL" id="UYWY01009875">
    <property type="protein sequence ID" value="VDM33180.1"/>
    <property type="molecule type" value="Genomic_DNA"/>
</dbReference>
<evidence type="ECO:0000313" key="3">
    <source>
        <dbReference type="Proteomes" id="UP000050794"/>
    </source>
</evidence>
<dbReference type="Proteomes" id="UP000050794">
    <property type="component" value="Unassembled WGS sequence"/>
</dbReference>
<evidence type="ECO:0000256" key="1">
    <source>
        <dbReference type="SAM" id="MobiDB-lite"/>
    </source>
</evidence>
<protein>
    <submittedName>
        <fullName evidence="2 4">Uncharacterized protein</fullName>
    </submittedName>
</protein>
<feature type="region of interest" description="Disordered" evidence="1">
    <location>
        <begin position="267"/>
        <end position="290"/>
    </location>
</feature>
<dbReference type="AlphaFoldDB" id="A0A183U8V9"/>
<keyword evidence="3" id="KW-1185">Reference proteome</keyword>
<feature type="compositionally biased region" description="Polar residues" evidence="1">
    <location>
        <begin position="339"/>
        <end position="350"/>
    </location>
</feature>
<evidence type="ECO:0000313" key="4">
    <source>
        <dbReference type="WBParaSite" id="TCNE_0000492901-mRNA-1"/>
    </source>
</evidence>
<name>A0A183U8V9_TOXCA</name>
<sequence>MECTTKIAKSISCEQISSSGKLARPHSFWDSDVRQPSSKMNANGKRAMESATTVVSARASLSTTTSACCASTCVLDRPRALGGFKQRKALSIPQVVDEDLPSPSTELQKLSFTPPAEISVSNPFFFMPRSSVGNDKDSLTSYCQEPCSSQQQQMQLSAVNLTFEQTNHTTLFEQADRAASFEQVSHPALDLPACCSSSPSSSSSCCSSSSASLQASSTSSSPLQQSSCSSSNSSPSPAGAHSSGMNVSLSSPRFFSRLTHCLNLKKGSQSSTLQHHHRSSSGVARSTALGSLSSAGQSQSLLVGTPLPTVHEVVSRSQSDYALDTDSPESGFVEDTNDFLRNQTANVDDP</sequence>
<evidence type="ECO:0000313" key="2">
    <source>
        <dbReference type="EMBL" id="VDM33180.1"/>
    </source>
</evidence>
<dbReference type="WBParaSite" id="TCNE_0000492901-mRNA-1">
    <property type="protein sequence ID" value="TCNE_0000492901-mRNA-1"/>
    <property type="gene ID" value="TCNE_0000492901"/>
</dbReference>
<gene>
    <name evidence="2" type="ORF">TCNE_LOCUS4929</name>
</gene>
<proteinExistence type="predicted"/>
<feature type="region of interest" description="Disordered" evidence="1">
    <location>
        <begin position="314"/>
        <end position="350"/>
    </location>
</feature>
<organism evidence="3 4">
    <name type="scientific">Toxocara canis</name>
    <name type="common">Canine roundworm</name>
    <dbReference type="NCBI Taxonomy" id="6265"/>
    <lineage>
        <taxon>Eukaryota</taxon>
        <taxon>Metazoa</taxon>
        <taxon>Ecdysozoa</taxon>
        <taxon>Nematoda</taxon>
        <taxon>Chromadorea</taxon>
        <taxon>Rhabditida</taxon>
        <taxon>Spirurina</taxon>
        <taxon>Ascaridomorpha</taxon>
        <taxon>Ascaridoidea</taxon>
        <taxon>Toxocaridae</taxon>
        <taxon>Toxocara</taxon>
    </lineage>
</organism>
<reference evidence="4" key="1">
    <citation type="submission" date="2016-06" db="UniProtKB">
        <authorList>
            <consortium name="WormBaseParasite"/>
        </authorList>
    </citation>
    <scope>IDENTIFICATION</scope>
</reference>
<reference evidence="2 3" key="2">
    <citation type="submission" date="2018-11" db="EMBL/GenBank/DDBJ databases">
        <authorList>
            <consortium name="Pathogen Informatics"/>
        </authorList>
    </citation>
    <scope>NUCLEOTIDE SEQUENCE [LARGE SCALE GENOMIC DNA]</scope>
</reference>
<accession>A0A183U8V9</accession>
<feature type="region of interest" description="Disordered" evidence="1">
    <location>
        <begin position="222"/>
        <end position="246"/>
    </location>
</feature>